<gene>
    <name evidence="1" type="ORF">LECACI_7A005544</name>
</gene>
<dbReference type="EMBL" id="CAVMBE010000036">
    <property type="protein sequence ID" value="CAK4030386.1"/>
    <property type="molecule type" value="Genomic_DNA"/>
</dbReference>
<accession>A0AAI8Z0X0</accession>
<evidence type="ECO:0000313" key="2">
    <source>
        <dbReference type="Proteomes" id="UP001296104"/>
    </source>
</evidence>
<dbReference type="AlphaFoldDB" id="A0AAI8Z0X0"/>
<dbReference type="InterPro" id="IPR036291">
    <property type="entry name" value="NAD(P)-bd_dom_sf"/>
</dbReference>
<organism evidence="1 2">
    <name type="scientific">Lecanosticta acicola</name>
    <dbReference type="NCBI Taxonomy" id="111012"/>
    <lineage>
        <taxon>Eukaryota</taxon>
        <taxon>Fungi</taxon>
        <taxon>Dikarya</taxon>
        <taxon>Ascomycota</taxon>
        <taxon>Pezizomycotina</taxon>
        <taxon>Dothideomycetes</taxon>
        <taxon>Dothideomycetidae</taxon>
        <taxon>Mycosphaerellales</taxon>
        <taxon>Mycosphaerellaceae</taxon>
        <taxon>Lecanosticta</taxon>
    </lineage>
</organism>
<comment type="caution">
    <text evidence="1">The sequence shown here is derived from an EMBL/GenBank/DDBJ whole genome shotgun (WGS) entry which is preliminary data.</text>
</comment>
<keyword evidence="2" id="KW-1185">Reference proteome</keyword>
<proteinExistence type="predicted"/>
<name>A0AAI8Z0X0_9PEZI</name>
<protein>
    <submittedName>
        <fullName evidence="1">Uncharacterized protein</fullName>
    </submittedName>
</protein>
<dbReference type="SUPFAM" id="SSF51735">
    <property type="entry name" value="NAD(P)-binding Rossmann-fold domains"/>
    <property type="match status" value="1"/>
</dbReference>
<sequence length="182" mass="19808">MAEDVTSCSILGTCSAPTSLHFIDVLESEVRAFYDEQKSVPPKVIGRAASILSMNHPKLIADAIQKHFGSRVDIYVNDAAATDRTPVGGVEIGSFSNVLLANLQVPAMIIDLTVERKYFQQNCRIIFTSSVKSTRYDHSALMNGTTEAADDAMARIYANASGDNMPELELMAGTLLISFSWN</sequence>
<dbReference type="Proteomes" id="UP001296104">
    <property type="component" value="Unassembled WGS sequence"/>
</dbReference>
<dbReference type="Gene3D" id="3.40.50.720">
    <property type="entry name" value="NAD(P)-binding Rossmann-like Domain"/>
    <property type="match status" value="1"/>
</dbReference>
<evidence type="ECO:0000313" key="1">
    <source>
        <dbReference type="EMBL" id="CAK4030386.1"/>
    </source>
</evidence>
<reference evidence="1" key="1">
    <citation type="submission" date="2023-11" db="EMBL/GenBank/DDBJ databases">
        <authorList>
            <person name="Alioto T."/>
            <person name="Alioto T."/>
            <person name="Gomez Garrido J."/>
        </authorList>
    </citation>
    <scope>NUCLEOTIDE SEQUENCE</scope>
</reference>